<dbReference type="SUPFAM" id="SSF48695">
    <property type="entry name" value="Multiheme cytochromes"/>
    <property type="match status" value="2"/>
</dbReference>
<dbReference type="HOGENOM" id="CLU_531845_0_0_0"/>
<evidence type="ECO:0000256" key="8">
    <source>
        <dbReference type="SAM" id="Phobius"/>
    </source>
</evidence>
<evidence type="ECO:0000313" key="12">
    <source>
        <dbReference type="Proteomes" id="UP000002012"/>
    </source>
</evidence>
<keyword evidence="7" id="KW-0408">Iron</keyword>
<dbReference type="KEGG" id="dap:Dacet_0467"/>
<name>D4H3I1_DENA2</name>
<evidence type="ECO:0000256" key="2">
    <source>
        <dbReference type="ARBA" id="ARBA00022448"/>
    </source>
</evidence>
<dbReference type="Gene3D" id="3.90.10.10">
    <property type="entry name" value="Cytochrome C3"/>
    <property type="match status" value="1"/>
</dbReference>
<feature type="transmembrane region" description="Helical" evidence="8">
    <location>
        <begin position="12"/>
        <end position="32"/>
    </location>
</feature>
<feature type="domain" description="NapC/NirT cytochrome c N-terminal" evidence="9">
    <location>
        <begin position="15"/>
        <end position="145"/>
    </location>
</feature>
<keyword evidence="5" id="KW-0732">Signal</keyword>
<reference evidence="11 12" key="1">
    <citation type="journal article" date="2010" name="Stand. Genomic Sci.">
        <title>Complete genome sequence of Denitrovibrio acetiphilus type strain (N2460).</title>
        <authorList>
            <person name="Kiss H."/>
            <person name="Lang E."/>
            <person name="Lapidus A."/>
            <person name="Copeland A."/>
            <person name="Nolan M."/>
            <person name="Glavina Del Rio T."/>
            <person name="Chen F."/>
            <person name="Lucas S."/>
            <person name="Tice H."/>
            <person name="Cheng J.F."/>
            <person name="Han C."/>
            <person name="Goodwin L."/>
            <person name="Pitluck S."/>
            <person name="Liolios K."/>
            <person name="Pati A."/>
            <person name="Ivanova N."/>
            <person name="Mavromatis K."/>
            <person name="Chen A."/>
            <person name="Palaniappan K."/>
            <person name="Land M."/>
            <person name="Hauser L."/>
            <person name="Chang Y.J."/>
            <person name="Jeffries C.D."/>
            <person name="Detter J.C."/>
            <person name="Brettin T."/>
            <person name="Spring S."/>
            <person name="Rohde M."/>
            <person name="Goker M."/>
            <person name="Woyke T."/>
            <person name="Bristow J."/>
            <person name="Eisen J.A."/>
            <person name="Markowitz V."/>
            <person name="Hugenholtz P."/>
            <person name="Kyrpides N.C."/>
            <person name="Klenk H.P."/>
        </authorList>
    </citation>
    <scope>NUCLEOTIDE SEQUENCE [LARGE SCALE GENOMIC DNA]</scope>
    <source>
        <strain evidence="12">DSM 12809 / NBRC 114555 / N2460</strain>
    </source>
</reference>
<dbReference type="Proteomes" id="UP000002012">
    <property type="component" value="Chromosome"/>
</dbReference>
<dbReference type="eggNOG" id="COG3005">
    <property type="taxonomic scope" value="Bacteria"/>
</dbReference>
<dbReference type="CDD" id="cd08168">
    <property type="entry name" value="Cytochrom_C3"/>
    <property type="match status" value="1"/>
</dbReference>
<dbReference type="PaxDb" id="522772-Dacet_0467"/>
<evidence type="ECO:0000256" key="4">
    <source>
        <dbReference type="ARBA" id="ARBA00022723"/>
    </source>
</evidence>
<dbReference type="AlphaFoldDB" id="D4H3I1"/>
<accession>D4H3I1</accession>
<dbReference type="PANTHER" id="PTHR35038:SF8">
    <property type="entry name" value="C-TYPE POLYHEME CYTOCHROME OMCC"/>
    <property type="match status" value="1"/>
</dbReference>
<sequence length="503" mass="56177" precursor="true">MWQKIKEFSAKDPLIFTVIIAVIIVGAGFATVQTMHLTSSAKFCKTCHPKEDVGVRGEYYTWKRGVHSEANVSCLECHGAPGIKGYLHAHVIVGMKSLYHEIFTPEEDVVKHLTEYASTVEGAEYATSMEACSFCHSDAANEDMRRNRVIKVLGEFRGMDEVYMPEYREEYGRNDVFTEGVSAGVEPNHALHMEAGLSCMNCHLGLGHAGDRFHRPKMETCFKCHDDVRETAAVPSNDDCATCHVSQKGIQEGTYTKGVEGDRWYMADLDCSDCHESAFVRPNTDTCVACHDESYAEIMVDIQKSFKEQLPAAQQLRDEMMVARKGVSEGQRDIANELIYVVRVIERDGSAGVHNPEYLDAMFERVQELKVAFDNYVEPVEAEEAHTPMVAAHTEEAEEEAPAEEAAGPVNSEELMSIIEGLEVLDLAERYVPDPTKPAVQFEHKDHAEKLACATCHEDPEAGLLKFEPGEVKGTKNAFHEELCIKCHKEMKVKKSCSTCHKK</sequence>
<dbReference type="Pfam" id="PF03264">
    <property type="entry name" value="Cytochrom_NNT"/>
    <property type="match status" value="1"/>
</dbReference>
<dbReference type="InterPro" id="IPR029467">
    <property type="entry name" value="Cyt_c7-like"/>
</dbReference>
<proteinExistence type="predicted"/>
<dbReference type="GO" id="GO:0030313">
    <property type="term" value="C:cell envelope"/>
    <property type="evidence" value="ECO:0007669"/>
    <property type="project" value="UniProtKB-SubCell"/>
</dbReference>
<evidence type="ECO:0000256" key="7">
    <source>
        <dbReference type="ARBA" id="ARBA00023004"/>
    </source>
</evidence>
<evidence type="ECO:0000259" key="10">
    <source>
        <dbReference type="Pfam" id="PF14522"/>
    </source>
</evidence>
<dbReference type="InterPro" id="IPR038266">
    <property type="entry name" value="NapC/NirT_cytc_sf"/>
</dbReference>
<keyword evidence="8" id="KW-0812">Transmembrane</keyword>
<dbReference type="InterPro" id="IPR005126">
    <property type="entry name" value="NapC/NirT_cyt_c_N"/>
</dbReference>
<dbReference type="STRING" id="522772.Dacet_0467"/>
<gene>
    <name evidence="11" type="ordered locus">Dacet_0467</name>
</gene>
<keyword evidence="12" id="KW-1185">Reference proteome</keyword>
<dbReference type="Gene3D" id="1.10.3820.10">
    <property type="entry name" value="Di-heme elbow motif domain"/>
    <property type="match status" value="1"/>
</dbReference>
<evidence type="ECO:0000313" key="11">
    <source>
        <dbReference type="EMBL" id="ADD67265.1"/>
    </source>
</evidence>
<dbReference type="Pfam" id="PF14522">
    <property type="entry name" value="Cytochrome_C7"/>
    <property type="match status" value="1"/>
</dbReference>
<feature type="domain" description="Cytochrome c7-like" evidence="10">
    <location>
        <begin position="186"/>
        <end position="244"/>
    </location>
</feature>
<dbReference type="InterPro" id="IPR051829">
    <property type="entry name" value="Multiheme_Cytochr_ET"/>
</dbReference>
<evidence type="ECO:0000259" key="9">
    <source>
        <dbReference type="Pfam" id="PF03264"/>
    </source>
</evidence>
<evidence type="ECO:0000256" key="3">
    <source>
        <dbReference type="ARBA" id="ARBA00022617"/>
    </source>
</evidence>
<comment type="subcellular location">
    <subcellularLocation>
        <location evidence="1">Cell envelope</location>
    </subcellularLocation>
</comment>
<dbReference type="RefSeq" id="WP_013009809.1">
    <property type="nucleotide sequence ID" value="NC_013943.1"/>
</dbReference>
<keyword evidence="6" id="KW-0249">Electron transport</keyword>
<evidence type="ECO:0000256" key="6">
    <source>
        <dbReference type="ARBA" id="ARBA00022982"/>
    </source>
</evidence>
<keyword evidence="4" id="KW-0479">Metal-binding</keyword>
<evidence type="ECO:0000256" key="1">
    <source>
        <dbReference type="ARBA" id="ARBA00004196"/>
    </source>
</evidence>
<dbReference type="InParanoid" id="D4H3I1"/>
<dbReference type="OrthoDB" id="9791652at2"/>
<keyword evidence="3" id="KW-0349">Heme</keyword>
<keyword evidence="8" id="KW-0472">Membrane</keyword>
<dbReference type="PANTHER" id="PTHR35038">
    <property type="entry name" value="DISSIMILATORY SULFITE REDUCTASE SIRA"/>
    <property type="match status" value="1"/>
</dbReference>
<keyword evidence="8" id="KW-1133">Transmembrane helix</keyword>
<keyword evidence="2" id="KW-0813">Transport</keyword>
<dbReference type="EMBL" id="CP001968">
    <property type="protein sequence ID" value="ADD67265.1"/>
    <property type="molecule type" value="Genomic_DNA"/>
</dbReference>
<evidence type="ECO:0000256" key="5">
    <source>
        <dbReference type="ARBA" id="ARBA00022729"/>
    </source>
</evidence>
<dbReference type="GO" id="GO:0016491">
    <property type="term" value="F:oxidoreductase activity"/>
    <property type="evidence" value="ECO:0007669"/>
    <property type="project" value="TreeGrafter"/>
</dbReference>
<organism evidence="11 12">
    <name type="scientific">Denitrovibrio acetiphilus (strain DSM 12809 / NBRC 114555 / N2460)</name>
    <dbReference type="NCBI Taxonomy" id="522772"/>
    <lineage>
        <taxon>Bacteria</taxon>
        <taxon>Pseudomonadati</taxon>
        <taxon>Deferribacterota</taxon>
        <taxon>Deferribacteres</taxon>
        <taxon>Deferribacterales</taxon>
        <taxon>Geovibrionaceae</taxon>
        <taxon>Denitrovibrio</taxon>
    </lineage>
</organism>
<dbReference type="InterPro" id="IPR036280">
    <property type="entry name" value="Multihaem_cyt_sf"/>
</dbReference>
<protein>
    <submittedName>
        <fullName evidence="11">Uncharacterized protein</fullName>
    </submittedName>
</protein>
<dbReference type="GO" id="GO:0046872">
    <property type="term" value="F:metal ion binding"/>
    <property type="evidence" value="ECO:0007669"/>
    <property type="project" value="UniProtKB-KW"/>
</dbReference>